<dbReference type="EMBL" id="JAKOGI010002879">
    <property type="protein sequence ID" value="KAJ8421168.1"/>
    <property type="molecule type" value="Genomic_DNA"/>
</dbReference>
<keyword evidence="4" id="KW-1185">Reference proteome</keyword>
<dbReference type="PANTHER" id="PTHR10971">
    <property type="entry name" value="MRNA EXPORT FACTOR AND BUB3"/>
    <property type="match status" value="1"/>
</dbReference>
<keyword evidence="1" id="KW-0853">WD repeat</keyword>
<gene>
    <name evidence="3" type="ORF">Cgig2_021633</name>
</gene>
<reference evidence="3" key="1">
    <citation type="submission" date="2022-04" db="EMBL/GenBank/DDBJ databases">
        <title>Carnegiea gigantea Genome sequencing and assembly v2.</title>
        <authorList>
            <person name="Copetti D."/>
            <person name="Sanderson M.J."/>
            <person name="Burquez A."/>
            <person name="Wojciechowski M.F."/>
        </authorList>
    </citation>
    <scope>NUCLEOTIDE SEQUENCE</scope>
    <source>
        <strain evidence="3">SGP5-SGP5p</strain>
        <tissue evidence="3">Aerial part</tissue>
    </source>
</reference>
<dbReference type="InterPro" id="IPR036322">
    <property type="entry name" value="WD40_repeat_dom_sf"/>
</dbReference>
<dbReference type="Pfam" id="PF00400">
    <property type="entry name" value="WD40"/>
    <property type="match status" value="1"/>
</dbReference>
<dbReference type="AlphaFoldDB" id="A0A9Q1GJI7"/>
<dbReference type="InterPro" id="IPR001680">
    <property type="entry name" value="WD40_rpt"/>
</dbReference>
<dbReference type="Gene3D" id="2.130.10.10">
    <property type="entry name" value="YVTN repeat-like/Quinoprotein amine dehydrogenase"/>
    <property type="match status" value="1"/>
</dbReference>
<evidence type="ECO:0000256" key="2">
    <source>
        <dbReference type="ARBA" id="ARBA00022737"/>
    </source>
</evidence>
<name>A0A9Q1GJI7_9CARY</name>
<evidence type="ECO:0000313" key="3">
    <source>
        <dbReference type="EMBL" id="KAJ8421168.1"/>
    </source>
</evidence>
<dbReference type="SUPFAM" id="SSF50978">
    <property type="entry name" value="WD40 repeat-like"/>
    <property type="match status" value="1"/>
</dbReference>
<evidence type="ECO:0000313" key="4">
    <source>
        <dbReference type="Proteomes" id="UP001153076"/>
    </source>
</evidence>
<comment type="caution">
    <text evidence="3">The sequence shown here is derived from an EMBL/GenBank/DDBJ whole genome shotgun (WGS) entry which is preliminary data.</text>
</comment>
<protein>
    <recommendedName>
        <fullName evidence="5">Mitotic checkpoint protein BUB3.3</fullName>
    </recommendedName>
</protein>
<organism evidence="3 4">
    <name type="scientific">Carnegiea gigantea</name>
    <dbReference type="NCBI Taxonomy" id="171969"/>
    <lineage>
        <taxon>Eukaryota</taxon>
        <taxon>Viridiplantae</taxon>
        <taxon>Streptophyta</taxon>
        <taxon>Embryophyta</taxon>
        <taxon>Tracheophyta</taxon>
        <taxon>Spermatophyta</taxon>
        <taxon>Magnoliopsida</taxon>
        <taxon>eudicotyledons</taxon>
        <taxon>Gunneridae</taxon>
        <taxon>Pentapetalae</taxon>
        <taxon>Caryophyllales</taxon>
        <taxon>Cactineae</taxon>
        <taxon>Cactaceae</taxon>
        <taxon>Cactoideae</taxon>
        <taxon>Echinocereeae</taxon>
        <taxon>Carnegiea</taxon>
    </lineage>
</organism>
<sequence length="345" mass="38285">MSGTRLNFDEPIGDGITRLRFSPESNNLLISSWDSKFRLFDVDSNRLRLEAQTEAAHLDCCFESGFIAYSAGSDGSVCRYDLHSGAYGAIGRHDDVATCIEYSDATGQVITTGWDGKILSWDSRIEAASQEHLIGLTSHAESMSVWGFELLVATGSLVHKHDLRKLDGAVHKQDLSMGVPIRCMRSVCPNLCWEGFAVGSVDGRVTLQSNSEEMEYLSAIHYWNIANNDDDLFTFRCHPKSKNGKYHLVAVNDITFNPSVRGAIVTGDDEGYVIAWDARRRRRLLELPRCPNSVAALSYNHTGEFLAIASSYTCQEANEIEDHPQIFIQEMGESHFRSASAKSSS</sequence>
<accession>A0A9Q1GJI7</accession>
<dbReference type="InterPro" id="IPR015943">
    <property type="entry name" value="WD40/YVTN_repeat-like_dom_sf"/>
</dbReference>
<dbReference type="SMART" id="SM00320">
    <property type="entry name" value="WD40"/>
    <property type="match status" value="4"/>
</dbReference>
<dbReference type="Proteomes" id="UP001153076">
    <property type="component" value="Unassembled WGS sequence"/>
</dbReference>
<dbReference type="OrthoDB" id="10262475at2759"/>
<evidence type="ECO:0008006" key="5">
    <source>
        <dbReference type="Google" id="ProtNLM"/>
    </source>
</evidence>
<proteinExistence type="predicted"/>
<keyword evidence="2" id="KW-0677">Repeat</keyword>
<evidence type="ECO:0000256" key="1">
    <source>
        <dbReference type="ARBA" id="ARBA00022574"/>
    </source>
</evidence>